<feature type="transmembrane region" description="Helical" evidence="8">
    <location>
        <begin position="235"/>
        <end position="256"/>
    </location>
</feature>
<feature type="transmembrane region" description="Helical" evidence="8">
    <location>
        <begin position="63"/>
        <end position="85"/>
    </location>
</feature>
<keyword evidence="8" id="KW-0812">Transmembrane</keyword>
<name>A0A9P7EN59_9AGAM</name>
<comment type="subcellular location">
    <subcellularLocation>
        <location evidence="1">Endosome membrane</location>
    </subcellularLocation>
</comment>
<dbReference type="InterPro" id="IPR005024">
    <property type="entry name" value="Snf7_fam"/>
</dbReference>
<dbReference type="OrthoDB" id="100006at2759"/>
<dbReference type="AlphaFoldDB" id="A0A9P7EN59"/>
<dbReference type="GO" id="GO:0032511">
    <property type="term" value="P:late endosome to vacuole transport via multivesicular body sorting pathway"/>
    <property type="evidence" value="ECO:0007669"/>
    <property type="project" value="TreeGrafter"/>
</dbReference>
<keyword evidence="5" id="KW-0653">Protein transport</keyword>
<dbReference type="Proteomes" id="UP000807769">
    <property type="component" value="Unassembled WGS sequence"/>
</dbReference>
<dbReference type="GO" id="GO:0015031">
    <property type="term" value="P:protein transport"/>
    <property type="evidence" value="ECO:0007669"/>
    <property type="project" value="UniProtKB-KW"/>
</dbReference>
<evidence type="ECO:0000256" key="5">
    <source>
        <dbReference type="ARBA" id="ARBA00022927"/>
    </source>
</evidence>
<evidence type="ECO:0000313" key="10">
    <source>
        <dbReference type="Proteomes" id="UP000807769"/>
    </source>
</evidence>
<protein>
    <submittedName>
        <fullName evidence="9">Snf7-domain-containing protein</fullName>
    </submittedName>
</protein>
<feature type="compositionally biased region" description="Polar residues" evidence="7">
    <location>
        <begin position="306"/>
        <end position="322"/>
    </location>
</feature>
<dbReference type="Gene3D" id="1.10.287.1060">
    <property type="entry name" value="ESAT-6-like"/>
    <property type="match status" value="1"/>
</dbReference>
<dbReference type="Gene3D" id="1.20.1070.10">
    <property type="entry name" value="Rhodopsin 7-helix transmembrane proteins"/>
    <property type="match status" value="1"/>
</dbReference>
<keyword evidence="8" id="KW-1133">Transmembrane helix</keyword>
<dbReference type="PANTHER" id="PTHR22761">
    <property type="entry name" value="CHARGED MULTIVESICULAR BODY PROTEIN"/>
    <property type="match status" value="1"/>
</dbReference>
<feature type="transmembrane region" description="Helical" evidence="8">
    <location>
        <begin position="164"/>
        <end position="184"/>
    </location>
</feature>
<evidence type="ECO:0000256" key="3">
    <source>
        <dbReference type="ARBA" id="ARBA00022448"/>
    </source>
</evidence>
<accession>A0A9P7EN59</accession>
<feature type="region of interest" description="Disordered" evidence="7">
    <location>
        <begin position="300"/>
        <end position="326"/>
    </location>
</feature>
<evidence type="ECO:0000256" key="7">
    <source>
        <dbReference type="SAM" id="MobiDB-lite"/>
    </source>
</evidence>
<dbReference type="PANTHER" id="PTHR22761:SF5">
    <property type="entry name" value="CHARGED MULTIVESICULAR BODY PROTEIN 6"/>
    <property type="match status" value="1"/>
</dbReference>
<dbReference type="EMBL" id="JABBWG010000002">
    <property type="protein sequence ID" value="KAG1825819.1"/>
    <property type="molecule type" value="Genomic_DNA"/>
</dbReference>
<comment type="caution">
    <text evidence="9">The sequence shown here is derived from an EMBL/GenBank/DDBJ whole genome shotgun (WGS) entry which is preliminary data.</text>
</comment>
<keyword evidence="4" id="KW-0967">Endosome</keyword>
<feature type="transmembrane region" description="Helical" evidence="8">
    <location>
        <begin position="20"/>
        <end position="42"/>
    </location>
</feature>
<keyword evidence="3" id="KW-0813">Transport</keyword>
<feature type="transmembrane region" description="Helical" evidence="8">
    <location>
        <begin position="268"/>
        <end position="290"/>
    </location>
</feature>
<dbReference type="Pfam" id="PF03357">
    <property type="entry name" value="Snf7"/>
    <property type="match status" value="1"/>
</dbReference>
<keyword evidence="10" id="KW-1185">Reference proteome</keyword>
<evidence type="ECO:0000256" key="4">
    <source>
        <dbReference type="ARBA" id="ARBA00022753"/>
    </source>
</evidence>
<keyword evidence="6 8" id="KW-0472">Membrane</keyword>
<dbReference type="GeneID" id="64626308"/>
<dbReference type="RefSeq" id="XP_041199072.1">
    <property type="nucleotide sequence ID" value="XM_041332291.1"/>
</dbReference>
<organism evidence="9 10">
    <name type="scientific">Suillus subaureus</name>
    <dbReference type="NCBI Taxonomy" id="48587"/>
    <lineage>
        <taxon>Eukaryota</taxon>
        <taxon>Fungi</taxon>
        <taxon>Dikarya</taxon>
        <taxon>Basidiomycota</taxon>
        <taxon>Agaricomycotina</taxon>
        <taxon>Agaricomycetes</taxon>
        <taxon>Agaricomycetidae</taxon>
        <taxon>Boletales</taxon>
        <taxon>Suillineae</taxon>
        <taxon>Suillaceae</taxon>
        <taxon>Suillus</taxon>
    </lineage>
</organism>
<reference evidence="9" key="1">
    <citation type="journal article" date="2020" name="New Phytol.">
        <title>Comparative genomics reveals dynamic genome evolution in host specialist ectomycorrhizal fungi.</title>
        <authorList>
            <person name="Lofgren L.A."/>
            <person name="Nguyen N.H."/>
            <person name="Vilgalys R."/>
            <person name="Ruytinx J."/>
            <person name="Liao H.L."/>
            <person name="Branco S."/>
            <person name="Kuo A."/>
            <person name="LaButti K."/>
            <person name="Lipzen A."/>
            <person name="Andreopoulos W."/>
            <person name="Pangilinan J."/>
            <person name="Riley R."/>
            <person name="Hundley H."/>
            <person name="Na H."/>
            <person name="Barry K."/>
            <person name="Grigoriev I.V."/>
            <person name="Stajich J.E."/>
            <person name="Kennedy P.G."/>
        </authorList>
    </citation>
    <scope>NUCLEOTIDE SEQUENCE</scope>
    <source>
        <strain evidence="9">MN1</strain>
    </source>
</reference>
<comment type="similarity">
    <text evidence="2">Belongs to the SNF7 family.</text>
</comment>
<sequence length="560" mass="63839">MANLQESGAVFDFDDRLGLVFIVQAAALSVLAITSLLAYITYSAVTIRIGATRRWSTDTHVHYYFLNLMLFDLIQAIGGMFDIAWIDAAGIYPGTTIALHTMQVLVFRWSTPPKAALLGSAVIWVIVGLMVGIPNILIDSFYGPTGHWCWIERNNFQRIGLQYMWMWLAAFITIIVYIFLALVVKRIISVDGYKIRWTSPETRSVTPSDSSDPRQRGDEGAIALRMLFQWIVPDLYSSSYPAVYIVTVLPITAARFTQFHTQKVPWGVTAWADTLLLLSGFFNTILYTLTRPKLLPHRRRSPSRVVLTSTGSNPQFGRTSRFQNHKHYPFDTKPEEGELPAMSFELGEPQRSSLDCGHGVGKPNSNQSTEVVTVAVYLLSASRRLTRRSPQPRQHRTLPWGRASQYPRSPLMIERFSSAWAFMISQPNGNAQQVYLFRSLKLQRDKLKQYQKKIQVVLDREHEIAKAHLATGQKDRAVIALRRRKYQQSLLLKTDSQLENLEQLVSTIEFSLVEVSVLHGLKQGNEVLQEIHREMSIESVEKLMDETQEAREYQRSRRSS</sequence>
<dbReference type="GO" id="GO:0006900">
    <property type="term" value="P:vesicle budding from membrane"/>
    <property type="evidence" value="ECO:0007669"/>
    <property type="project" value="TreeGrafter"/>
</dbReference>
<evidence type="ECO:0000313" key="9">
    <source>
        <dbReference type="EMBL" id="KAG1825819.1"/>
    </source>
</evidence>
<dbReference type="GO" id="GO:0005771">
    <property type="term" value="C:multivesicular body"/>
    <property type="evidence" value="ECO:0007669"/>
    <property type="project" value="TreeGrafter"/>
</dbReference>
<evidence type="ECO:0000256" key="6">
    <source>
        <dbReference type="ARBA" id="ARBA00023136"/>
    </source>
</evidence>
<evidence type="ECO:0000256" key="2">
    <source>
        <dbReference type="ARBA" id="ARBA00006190"/>
    </source>
</evidence>
<feature type="transmembrane region" description="Helical" evidence="8">
    <location>
        <begin position="91"/>
        <end position="109"/>
    </location>
</feature>
<proteinExistence type="inferred from homology"/>
<feature type="transmembrane region" description="Helical" evidence="8">
    <location>
        <begin position="116"/>
        <end position="138"/>
    </location>
</feature>
<evidence type="ECO:0000256" key="8">
    <source>
        <dbReference type="SAM" id="Phobius"/>
    </source>
</evidence>
<dbReference type="SUPFAM" id="SSF81321">
    <property type="entry name" value="Family A G protein-coupled receptor-like"/>
    <property type="match status" value="1"/>
</dbReference>
<dbReference type="GO" id="GO:0000815">
    <property type="term" value="C:ESCRT III complex"/>
    <property type="evidence" value="ECO:0007669"/>
    <property type="project" value="TreeGrafter"/>
</dbReference>
<gene>
    <name evidence="9" type="ORF">BJ212DRAFT_1295170</name>
</gene>
<evidence type="ECO:0000256" key="1">
    <source>
        <dbReference type="ARBA" id="ARBA00004608"/>
    </source>
</evidence>